<dbReference type="KEGG" id="sua:Saut_2000"/>
<gene>
    <name evidence="1" type="ordered locus">Saut_2000</name>
</gene>
<dbReference type="AlphaFoldDB" id="E0URF7"/>
<organism evidence="1 2">
    <name type="scientific">Sulfurimonas autotrophica (strain ATCC BAA-671 / DSM 16294 / JCM 11897 / OK10)</name>
    <dbReference type="NCBI Taxonomy" id="563040"/>
    <lineage>
        <taxon>Bacteria</taxon>
        <taxon>Pseudomonadati</taxon>
        <taxon>Campylobacterota</taxon>
        <taxon>Epsilonproteobacteria</taxon>
        <taxon>Campylobacterales</taxon>
        <taxon>Sulfurimonadaceae</taxon>
        <taxon>Sulfurimonas</taxon>
    </lineage>
</organism>
<dbReference type="HOGENOM" id="CLU_1694616_0_0_7"/>
<evidence type="ECO:0000313" key="1">
    <source>
        <dbReference type="EMBL" id="ADN10043.1"/>
    </source>
</evidence>
<keyword evidence="2" id="KW-1185">Reference proteome</keyword>
<dbReference type="Proteomes" id="UP000007803">
    <property type="component" value="Chromosome"/>
</dbReference>
<dbReference type="EMBL" id="CP002205">
    <property type="protein sequence ID" value="ADN10043.1"/>
    <property type="molecule type" value="Genomic_DNA"/>
</dbReference>
<dbReference type="RefSeq" id="WP_013327796.1">
    <property type="nucleotide sequence ID" value="NC_014506.1"/>
</dbReference>
<proteinExistence type="predicted"/>
<name>E0URF7_SULAO</name>
<dbReference type="STRING" id="563040.Saut_2000"/>
<evidence type="ECO:0000313" key="2">
    <source>
        <dbReference type="Proteomes" id="UP000007803"/>
    </source>
</evidence>
<reference evidence="2" key="1">
    <citation type="journal article" date="2010" name="Stand. Genomic Sci.">
        <title>Complete genome sequence of Sulfurimonas autotrophica type strain (OK10).</title>
        <authorList>
            <person name="Sikorski J."/>
            <person name="Munk C."/>
            <person name="Lapidus A."/>
            <person name="Djao O."/>
            <person name="Lucas S."/>
            <person name="Glavina Del Rio T."/>
            <person name="Nolan M."/>
            <person name="Tice H."/>
            <person name="Han C."/>
            <person name="Cheng J."/>
            <person name="Tapia R."/>
            <person name="Goodwin L."/>
            <person name="Pitluck S."/>
            <person name="Liolios K."/>
            <person name="Ivanova N."/>
            <person name="Mavromatis K."/>
            <person name="Mikhailova N."/>
            <person name="Pati A."/>
            <person name="Sims D."/>
            <person name="Meincke L."/>
            <person name="Brettin T."/>
            <person name="Detter J."/>
            <person name="Chen A."/>
            <person name="Palaniappan K."/>
            <person name="Land M."/>
            <person name="Hauser L."/>
            <person name="Chang Y."/>
            <person name="Jeffries C."/>
            <person name="Rohde M."/>
            <person name="Lang E."/>
            <person name="Spring S."/>
            <person name="Goker M."/>
            <person name="Woyke T."/>
            <person name="Bristow J."/>
            <person name="Eisen J."/>
            <person name="Markowitz V."/>
            <person name="Hugenholtz P."/>
            <person name="Kyrpides N."/>
            <person name="Klenk H."/>
        </authorList>
    </citation>
    <scope>NUCLEOTIDE SEQUENCE [LARGE SCALE GENOMIC DNA]</scope>
    <source>
        <strain evidence="2">ATCC BAA-671 / DSM 16294 / JCM 11897 / OK10</strain>
    </source>
</reference>
<protein>
    <submittedName>
        <fullName evidence="1">Uncharacterized protein</fullName>
    </submittedName>
</protein>
<accession>E0URF7</accession>
<sequence length="155" mass="18110">MIEYSNIIYPLLDGIYDKHIAFFINPFALNENITKLGVGSWGDEFEILDTNRLTERDIVMENNGVCMFGKLIYDKSVFEKKSMFGISNEYGASTYIYGKCICIIQRFTEENFDDFENYLQKSFIFFNDTEHNFLFSDFTNNNGKKICFIQGYDNG</sequence>